<evidence type="ECO:0000256" key="2">
    <source>
        <dbReference type="ARBA" id="ARBA00008943"/>
    </source>
</evidence>
<dbReference type="EC" id="3.1.3.36" evidence="4"/>
<dbReference type="Gene3D" id="3.30.70.330">
    <property type="match status" value="1"/>
</dbReference>
<dbReference type="Gene3D" id="3.60.10.10">
    <property type="entry name" value="Endonuclease/exonuclease/phosphatase"/>
    <property type="match status" value="1"/>
</dbReference>
<dbReference type="InterPro" id="IPR046985">
    <property type="entry name" value="IP5"/>
</dbReference>
<dbReference type="GO" id="GO:0098793">
    <property type="term" value="C:presynapse"/>
    <property type="evidence" value="ECO:0007669"/>
    <property type="project" value="GOC"/>
</dbReference>
<dbReference type="InterPro" id="IPR002013">
    <property type="entry name" value="SAC_dom"/>
</dbReference>
<dbReference type="AlphaFoldDB" id="A0A915Q4F8"/>
<dbReference type="PROSITE" id="PS50275">
    <property type="entry name" value="SAC"/>
    <property type="match status" value="1"/>
</dbReference>
<dbReference type="InterPro" id="IPR000300">
    <property type="entry name" value="IPPc"/>
</dbReference>
<evidence type="ECO:0000256" key="1">
    <source>
        <dbReference type="ARBA" id="ARBA00001786"/>
    </source>
</evidence>
<proteinExistence type="inferred from homology"/>
<dbReference type="SMART" id="SM00128">
    <property type="entry name" value="IPPc"/>
    <property type="match status" value="1"/>
</dbReference>
<keyword evidence="7" id="KW-1185">Reference proteome</keyword>
<dbReference type="WBParaSite" id="sdigi.contig94.g4177.t1">
    <property type="protein sequence ID" value="sdigi.contig94.g4177.t1"/>
    <property type="gene ID" value="sdigi.contig94.g4177"/>
</dbReference>
<dbReference type="PANTHER" id="PTHR11200">
    <property type="entry name" value="INOSITOL 5-PHOSPHATASE"/>
    <property type="match status" value="1"/>
</dbReference>
<evidence type="ECO:0000256" key="3">
    <source>
        <dbReference type="ARBA" id="ARBA00009678"/>
    </source>
</evidence>
<dbReference type="PANTHER" id="PTHR11200:SF257">
    <property type="entry name" value="PHOSPHOINOSITIDE 5-PHOSPHATASE"/>
    <property type="match status" value="1"/>
</dbReference>
<feature type="domain" description="SAC" evidence="6">
    <location>
        <begin position="137"/>
        <end position="451"/>
    </location>
</feature>
<evidence type="ECO:0000313" key="7">
    <source>
        <dbReference type="Proteomes" id="UP000887581"/>
    </source>
</evidence>
<dbReference type="InterPro" id="IPR036691">
    <property type="entry name" value="Endo/exonu/phosph_ase_sf"/>
</dbReference>
<dbReference type="GO" id="GO:0046856">
    <property type="term" value="P:phosphatidylinositol dephosphorylation"/>
    <property type="evidence" value="ECO:0007669"/>
    <property type="project" value="InterPro"/>
</dbReference>
<dbReference type="GO" id="GO:0004439">
    <property type="term" value="F:phosphatidylinositol-4,5-bisphosphate 5-phosphatase activity"/>
    <property type="evidence" value="ECO:0007669"/>
    <property type="project" value="UniProtKB-EC"/>
</dbReference>
<sequence>MSHRSAIRIAHRDISSEPYSITVESHRTRKMLLFQSSAITTISDNDSVLKLRRNYTKLLDARGLVGVLRTDQGTVMSMNISMPLLKASDDAHLLAVTEDESVGELRNCKIYRIWGVNAISLKGPTSTNPPDSRISDVLRLFSSGTFYYASQDDPSRNIDLTVRSHKCSNSLDGDRRFFWNKHLHYPLKRYKIDANEWLLRMICGAVVICQVYVGQQRATVALISRLSCERVGTRFNVRGVDNDGHVANFVETEQLITVGADEISFVQIRGSVPLFWEQPGINVGSHKVKLRAFEASAPAFNRHFRSLKDEYGEITIVNLLGSKEGETLLSKAYEAHYKNSCCVVDYITFDYHEEKRNCMKLLDRLKPQLIKCMFYRQRNGNVLCNQNGVIRVNCLDCLDRTNAVQTLIGLQMLTLQMESLEIDKKYFSRFEEHLKDIWQRNGDSCSVIYAGTGALEGKSKMKDAKRTLVRAIQNNFLDASKQEAFEFLLHGGASIYDSSYSELICMMPRNILLECPSIVKDVAERKMEMVENVSLTVWVGTWNVNGGKNFSDVAFRNQTNLEDWLFPQHFSELAGGNASAPDIYVVGLEEIIDLNASNIRAWAIGLREALLKRSKYILLGCEQLVGVCIFVFIKPSLAAAVRDMSINSVKTGMGGATGNKGSVAMSLTIYSTTFCFVCSHLAAGQNEVRDRNEDYMTALRKIKFSQGRGILSHVVVFWLGDFNYRIALSREEAEAAIKYGNITELSRYDQLSQQKALGEIFKDFEEGPLRFAPTYKYDTFSDDYDTSEKCRVPAWTDRILWRETSGTKIVQLLNYDRVELKTSDHRPVCALFRVNAYKINLAEFELVFRDVISSTGPSDGTVLVSVRNVDSFPPELHFPVIGKLDLLGIAPSISKVESGVLWLIFNTCNMALAALSLDGVRIGESVLSVQLLTPDWTEVEYTEMSDMLRNAQDDMNMECIELRNADNFEINDEDDLSMKGGPGDRILRLRCISPLDDRNEMDLCHLNVPNVAPRSASSPLLNDTQIHASADNFITSVQPVQPIPPRAQLLPEHAEFSIAVCIPPPVPPRRESVRK</sequence>
<reference evidence="8" key="1">
    <citation type="submission" date="2022-11" db="UniProtKB">
        <authorList>
            <consortium name="WormBaseParasite"/>
        </authorList>
    </citation>
    <scope>IDENTIFICATION</scope>
</reference>
<evidence type="ECO:0000259" key="6">
    <source>
        <dbReference type="PROSITE" id="PS50275"/>
    </source>
</evidence>
<dbReference type="Pfam" id="PF08952">
    <property type="entry name" value="DUF1866"/>
    <property type="match status" value="1"/>
</dbReference>
<comment type="catalytic activity">
    <reaction evidence="1">
        <text>a 1,2-diacyl-sn-glycero-3-phospho-(1D-myo-inositol-4,5-bisphosphate) + H2O = a 1,2-diacyl-sn-glycero-3-phospho-(1D-myo-inositol 4-phosphate) + phosphate</text>
        <dbReference type="Rhea" id="RHEA:22764"/>
        <dbReference type="ChEBI" id="CHEBI:15377"/>
        <dbReference type="ChEBI" id="CHEBI:43474"/>
        <dbReference type="ChEBI" id="CHEBI:58178"/>
        <dbReference type="ChEBI" id="CHEBI:58456"/>
        <dbReference type="EC" id="3.1.3.36"/>
    </reaction>
</comment>
<dbReference type="GO" id="GO:0048488">
    <property type="term" value="P:synaptic vesicle endocytosis"/>
    <property type="evidence" value="ECO:0007669"/>
    <property type="project" value="TreeGrafter"/>
</dbReference>
<dbReference type="InterPro" id="IPR012677">
    <property type="entry name" value="Nucleotide-bd_a/b_plait_sf"/>
</dbReference>
<evidence type="ECO:0000256" key="4">
    <source>
        <dbReference type="ARBA" id="ARBA00013044"/>
    </source>
</evidence>
<dbReference type="InterPro" id="IPR015047">
    <property type="entry name" value="SYNJ1/2_RRM"/>
</dbReference>
<dbReference type="Pfam" id="PF02383">
    <property type="entry name" value="Syja_N"/>
    <property type="match status" value="1"/>
</dbReference>
<dbReference type="SMART" id="SM01165">
    <property type="entry name" value="DUF1866"/>
    <property type="match status" value="1"/>
</dbReference>
<dbReference type="SUPFAM" id="SSF56219">
    <property type="entry name" value="DNase I-like"/>
    <property type="match status" value="1"/>
</dbReference>
<accession>A0A915Q4F8</accession>
<dbReference type="Proteomes" id="UP000887581">
    <property type="component" value="Unplaced"/>
</dbReference>
<evidence type="ECO:0000256" key="5">
    <source>
        <dbReference type="ARBA" id="ARBA00022801"/>
    </source>
</evidence>
<keyword evidence="5" id="KW-0378">Hydrolase</keyword>
<comment type="similarity">
    <text evidence="2">Belongs to the synaptojanin family.</text>
</comment>
<evidence type="ECO:0000313" key="8">
    <source>
        <dbReference type="WBParaSite" id="sdigi.contig94.g4177.t1"/>
    </source>
</evidence>
<organism evidence="7 8">
    <name type="scientific">Setaria digitata</name>
    <dbReference type="NCBI Taxonomy" id="48799"/>
    <lineage>
        <taxon>Eukaryota</taxon>
        <taxon>Metazoa</taxon>
        <taxon>Ecdysozoa</taxon>
        <taxon>Nematoda</taxon>
        <taxon>Chromadorea</taxon>
        <taxon>Rhabditida</taxon>
        <taxon>Spirurina</taxon>
        <taxon>Spiruromorpha</taxon>
        <taxon>Filarioidea</taxon>
        <taxon>Setariidae</taxon>
        <taxon>Setaria</taxon>
    </lineage>
</organism>
<name>A0A915Q4F8_9BILA</name>
<comment type="similarity">
    <text evidence="3">In the central section; belongs to the inositol 1,4,5-trisphosphate 5-phosphatase family.</text>
</comment>
<dbReference type="Pfam" id="PF22669">
    <property type="entry name" value="Exo_endo_phos2"/>
    <property type="match status" value="1"/>
</dbReference>
<protein>
    <recommendedName>
        <fullName evidence="4">phosphoinositide 5-phosphatase</fullName>
        <ecNumber evidence="4">3.1.3.36</ecNumber>
    </recommendedName>
</protein>